<accession>A0A8T0HWN4</accession>
<evidence type="ECO:0000313" key="1">
    <source>
        <dbReference type="EMBL" id="KAG0574818.1"/>
    </source>
</evidence>
<proteinExistence type="predicted"/>
<name>A0A8T0HWN4_CERPU</name>
<dbReference type="AlphaFoldDB" id="A0A8T0HWN4"/>
<dbReference type="EMBL" id="CM026426">
    <property type="protein sequence ID" value="KAG0574818.1"/>
    <property type="molecule type" value="Genomic_DNA"/>
</dbReference>
<gene>
    <name evidence="1" type="ORF">KC19_VG294300</name>
</gene>
<sequence length="75" mass="8439">MLHIGRITREGILDISQPARKGKAISKHTPVVQVVVMPQHFHCRSWLIAVEMEPMMVVVKEEMACASSLHHSTHS</sequence>
<evidence type="ECO:0000313" key="2">
    <source>
        <dbReference type="Proteomes" id="UP000822688"/>
    </source>
</evidence>
<protein>
    <submittedName>
        <fullName evidence="1">Uncharacterized protein</fullName>
    </submittedName>
</protein>
<organism evidence="1 2">
    <name type="scientific">Ceratodon purpureus</name>
    <name type="common">Fire moss</name>
    <name type="synonym">Dicranum purpureum</name>
    <dbReference type="NCBI Taxonomy" id="3225"/>
    <lineage>
        <taxon>Eukaryota</taxon>
        <taxon>Viridiplantae</taxon>
        <taxon>Streptophyta</taxon>
        <taxon>Embryophyta</taxon>
        <taxon>Bryophyta</taxon>
        <taxon>Bryophytina</taxon>
        <taxon>Bryopsida</taxon>
        <taxon>Dicranidae</taxon>
        <taxon>Pseudoditrichales</taxon>
        <taxon>Ditrichaceae</taxon>
        <taxon>Ceratodon</taxon>
    </lineage>
</organism>
<reference evidence="1" key="1">
    <citation type="submission" date="2020-06" db="EMBL/GenBank/DDBJ databases">
        <title>WGS assembly of Ceratodon purpureus strain R40.</title>
        <authorList>
            <person name="Carey S.B."/>
            <person name="Jenkins J."/>
            <person name="Shu S."/>
            <person name="Lovell J.T."/>
            <person name="Sreedasyam A."/>
            <person name="Maumus F."/>
            <person name="Tiley G.P."/>
            <person name="Fernandez-Pozo N."/>
            <person name="Barry K."/>
            <person name="Chen C."/>
            <person name="Wang M."/>
            <person name="Lipzen A."/>
            <person name="Daum C."/>
            <person name="Saski C.A."/>
            <person name="Payton A.C."/>
            <person name="Mcbreen J.C."/>
            <person name="Conrad R.E."/>
            <person name="Kollar L.M."/>
            <person name="Olsson S."/>
            <person name="Huttunen S."/>
            <person name="Landis J.B."/>
            <person name="Wickett N.J."/>
            <person name="Johnson M.G."/>
            <person name="Rensing S.A."/>
            <person name="Grimwood J."/>
            <person name="Schmutz J."/>
            <person name="Mcdaniel S.F."/>
        </authorList>
    </citation>
    <scope>NUCLEOTIDE SEQUENCE</scope>
    <source>
        <strain evidence="1">R40</strain>
    </source>
</reference>
<dbReference type="Proteomes" id="UP000822688">
    <property type="component" value="Chromosome V"/>
</dbReference>
<keyword evidence="2" id="KW-1185">Reference proteome</keyword>
<comment type="caution">
    <text evidence="1">The sequence shown here is derived from an EMBL/GenBank/DDBJ whole genome shotgun (WGS) entry which is preliminary data.</text>
</comment>